<reference evidence="10 11" key="1">
    <citation type="journal article" date="2017" name="ISME J.">
        <title>Energy and carbon metabolisms in a deep terrestrial subsurface fluid microbial community.</title>
        <authorList>
            <person name="Momper L."/>
            <person name="Jungbluth S.P."/>
            <person name="Lee M.D."/>
            <person name="Amend J.P."/>
        </authorList>
    </citation>
    <scope>NUCLEOTIDE SEQUENCE [LARGE SCALE GENOMIC DNA]</scope>
    <source>
        <strain evidence="10">SURF_5</strain>
    </source>
</reference>
<evidence type="ECO:0000259" key="9">
    <source>
        <dbReference type="Pfam" id="PF01052"/>
    </source>
</evidence>
<accession>A0A3A4NV96</accession>
<dbReference type="GO" id="GO:0009425">
    <property type="term" value="C:bacterial-type flagellum basal body"/>
    <property type="evidence" value="ECO:0007669"/>
    <property type="project" value="InterPro"/>
</dbReference>
<dbReference type="InterPro" id="IPR001543">
    <property type="entry name" value="FliN-like_C"/>
</dbReference>
<evidence type="ECO:0000313" key="10">
    <source>
        <dbReference type="EMBL" id="RJP22006.1"/>
    </source>
</evidence>
<evidence type="ECO:0000256" key="1">
    <source>
        <dbReference type="ARBA" id="ARBA00004413"/>
    </source>
</evidence>
<organism evidence="10 11">
    <name type="scientific">Abyssobacteria bacterium (strain SURF_5)</name>
    <dbReference type="NCBI Taxonomy" id="2093360"/>
    <lineage>
        <taxon>Bacteria</taxon>
        <taxon>Pseudomonadati</taxon>
        <taxon>Candidatus Hydrogenedentota</taxon>
        <taxon>Candidatus Abyssobacteria</taxon>
    </lineage>
</organism>
<dbReference type="NCBIfam" id="TIGR02480">
    <property type="entry name" value="fliN"/>
    <property type="match status" value="1"/>
</dbReference>
<dbReference type="GO" id="GO:0071973">
    <property type="term" value="P:bacterial-type flagellum-dependent cell motility"/>
    <property type="evidence" value="ECO:0007669"/>
    <property type="project" value="InterPro"/>
</dbReference>
<evidence type="ECO:0000256" key="2">
    <source>
        <dbReference type="ARBA" id="ARBA00009226"/>
    </source>
</evidence>
<dbReference type="Pfam" id="PF01052">
    <property type="entry name" value="FliMN_C"/>
    <property type="match status" value="1"/>
</dbReference>
<comment type="subcellular location">
    <subcellularLocation>
        <location evidence="1">Cell membrane</location>
        <topology evidence="1">Peripheral membrane protein</topology>
        <orientation evidence="1">Cytoplasmic side</orientation>
    </subcellularLocation>
</comment>
<protein>
    <recommendedName>
        <fullName evidence="3">Flagellar motor switch protein FliN</fullName>
    </recommendedName>
</protein>
<dbReference type="GO" id="GO:0003774">
    <property type="term" value="F:cytoskeletal motor activity"/>
    <property type="evidence" value="ECO:0007669"/>
    <property type="project" value="InterPro"/>
</dbReference>
<dbReference type="InterPro" id="IPR012826">
    <property type="entry name" value="FliN"/>
</dbReference>
<keyword evidence="10" id="KW-0966">Cell projection</keyword>
<dbReference type="InterPro" id="IPR036429">
    <property type="entry name" value="SpoA-like_sf"/>
</dbReference>
<dbReference type="PRINTS" id="PR00956">
    <property type="entry name" value="FLGMOTORFLIN"/>
</dbReference>
<comment type="similarity">
    <text evidence="2">Belongs to the FliN/MopA/SpaO family.</text>
</comment>
<evidence type="ECO:0000256" key="7">
    <source>
        <dbReference type="ARBA" id="ARBA00023136"/>
    </source>
</evidence>
<dbReference type="PANTHER" id="PTHR43484:SF1">
    <property type="entry name" value="FLAGELLAR MOTOR SWITCH PROTEIN FLIN"/>
    <property type="match status" value="1"/>
</dbReference>
<comment type="caution">
    <text evidence="10">The sequence shown here is derived from an EMBL/GenBank/DDBJ whole genome shotgun (WGS) entry which is preliminary data.</text>
</comment>
<keyword evidence="7" id="KW-0472">Membrane</keyword>
<keyword evidence="10" id="KW-0282">Flagellum</keyword>
<sequence>MAEEVERHPEPGEEHSLETPRRAFARALTDILDSATAGYPESEDKKMSCVIALVGQVSRPELAKLIEEMPVVADVDLSAEFGNRSVFLFDISTATRVANFITSGRVEKDVTARGQHISSLHQFVRPIVDAFTGACKAATGRAFGSLQSITVCDRNERERLLEDLPGPFVRATALITAGGEPAGKMAVVLPLNVIEILAEPGAVSAQTVVSPFERMELERMDDSENRLASYGAAEPPMENIDLILDIQLKLNARLGHVEMPIGEIMKLAPGSVIDIDRLVDEPIELVINDRPIARGEIVVVQENFGIKITEIISQKDRIRSLV</sequence>
<dbReference type="AlphaFoldDB" id="A0A3A4NV96"/>
<keyword evidence="10" id="KW-0969">Cilium</keyword>
<name>A0A3A4NV96_ABYX5</name>
<evidence type="ECO:0000256" key="6">
    <source>
        <dbReference type="ARBA" id="ARBA00022779"/>
    </source>
</evidence>
<evidence type="ECO:0000256" key="3">
    <source>
        <dbReference type="ARBA" id="ARBA00021897"/>
    </source>
</evidence>
<dbReference type="Proteomes" id="UP000265882">
    <property type="component" value="Unassembled WGS sequence"/>
</dbReference>
<evidence type="ECO:0000256" key="5">
    <source>
        <dbReference type="ARBA" id="ARBA00022500"/>
    </source>
</evidence>
<feature type="region of interest" description="Disordered" evidence="8">
    <location>
        <begin position="1"/>
        <end position="20"/>
    </location>
</feature>
<proteinExistence type="inferred from homology"/>
<keyword evidence="5" id="KW-0145">Chemotaxis</keyword>
<dbReference type="SUPFAM" id="SSF101801">
    <property type="entry name" value="Surface presentation of antigens (SPOA)"/>
    <property type="match status" value="1"/>
</dbReference>
<dbReference type="GO" id="GO:0005886">
    <property type="term" value="C:plasma membrane"/>
    <property type="evidence" value="ECO:0007669"/>
    <property type="project" value="UniProtKB-SubCell"/>
</dbReference>
<dbReference type="PANTHER" id="PTHR43484">
    <property type="match status" value="1"/>
</dbReference>
<dbReference type="InterPro" id="IPR001172">
    <property type="entry name" value="FliN_T3SS_HrcQb"/>
</dbReference>
<evidence type="ECO:0000256" key="4">
    <source>
        <dbReference type="ARBA" id="ARBA00022475"/>
    </source>
</evidence>
<keyword evidence="6" id="KW-0283">Flagellar rotation</keyword>
<dbReference type="Gene3D" id="2.30.330.10">
    <property type="entry name" value="SpoA-like"/>
    <property type="match status" value="1"/>
</dbReference>
<dbReference type="GO" id="GO:0006935">
    <property type="term" value="P:chemotaxis"/>
    <property type="evidence" value="ECO:0007669"/>
    <property type="project" value="UniProtKB-KW"/>
</dbReference>
<keyword evidence="4" id="KW-1003">Cell membrane</keyword>
<gene>
    <name evidence="10" type="primary">fliN</name>
    <name evidence="10" type="ORF">C4520_08910</name>
</gene>
<feature type="domain" description="Flagellar motor switch protein FliN-like C-terminal" evidence="9">
    <location>
        <begin position="242"/>
        <end position="312"/>
    </location>
</feature>
<dbReference type="InterPro" id="IPR051469">
    <property type="entry name" value="FliN/MopA/SpaO"/>
</dbReference>
<evidence type="ECO:0000256" key="8">
    <source>
        <dbReference type="SAM" id="MobiDB-lite"/>
    </source>
</evidence>
<evidence type="ECO:0000313" key="11">
    <source>
        <dbReference type="Proteomes" id="UP000265882"/>
    </source>
</evidence>
<dbReference type="EMBL" id="QZKU01000062">
    <property type="protein sequence ID" value="RJP22006.1"/>
    <property type="molecule type" value="Genomic_DNA"/>
</dbReference>